<reference evidence="2" key="1">
    <citation type="journal article" date="2021" name="Sci. Adv.">
        <title>The American lobster genome reveals insights on longevity, neural, and immune adaptations.</title>
        <authorList>
            <person name="Polinski J.M."/>
            <person name="Zimin A.V."/>
            <person name="Clark K.F."/>
            <person name="Kohn A.B."/>
            <person name="Sadowski N."/>
            <person name="Timp W."/>
            <person name="Ptitsyn A."/>
            <person name="Khanna P."/>
            <person name="Romanova D.Y."/>
            <person name="Williams P."/>
            <person name="Greenwood S.J."/>
            <person name="Moroz L.L."/>
            <person name="Walt D.R."/>
            <person name="Bodnar A.G."/>
        </authorList>
    </citation>
    <scope>NUCLEOTIDE SEQUENCE</scope>
    <source>
        <strain evidence="2">GMGI-L3</strain>
    </source>
</reference>
<comment type="caution">
    <text evidence="2">The sequence shown here is derived from an EMBL/GenBank/DDBJ whole genome shotgun (WGS) entry which is preliminary data.</text>
</comment>
<dbReference type="Proteomes" id="UP000747542">
    <property type="component" value="Unassembled WGS sequence"/>
</dbReference>
<dbReference type="AlphaFoldDB" id="A0A8J5NBZ6"/>
<evidence type="ECO:0000313" key="2">
    <source>
        <dbReference type="EMBL" id="KAG7177515.1"/>
    </source>
</evidence>
<comment type="similarity">
    <text evidence="1">Belongs to the nucleobase:cation symporter-2 (NCS2) (TC 2.A.40) family.</text>
</comment>
<dbReference type="PANTHER" id="PTHR11119">
    <property type="entry name" value="XANTHINE-URACIL / VITAMIN C PERMEASE FAMILY MEMBER"/>
    <property type="match status" value="1"/>
</dbReference>
<proteinExistence type="inferred from homology"/>
<evidence type="ECO:0000256" key="1">
    <source>
        <dbReference type="ARBA" id="ARBA00008821"/>
    </source>
</evidence>
<sequence length="105" mass="11442">MNPGIIQTGEPVVDQIITVLLQTSMFVGGTLGFILDNTIPGTPEERGLLKWNAHLQNPEDKDEDNIQNQQLKCYNLPFCMDAIRGTMRQGRSLCVAEGAAALGAK</sequence>
<name>A0A8J5NBZ6_HOMAM</name>
<accession>A0A8J5NBZ6</accession>
<organism evidence="2 3">
    <name type="scientific">Homarus americanus</name>
    <name type="common">American lobster</name>
    <dbReference type="NCBI Taxonomy" id="6706"/>
    <lineage>
        <taxon>Eukaryota</taxon>
        <taxon>Metazoa</taxon>
        <taxon>Ecdysozoa</taxon>
        <taxon>Arthropoda</taxon>
        <taxon>Crustacea</taxon>
        <taxon>Multicrustacea</taxon>
        <taxon>Malacostraca</taxon>
        <taxon>Eumalacostraca</taxon>
        <taxon>Eucarida</taxon>
        <taxon>Decapoda</taxon>
        <taxon>Pleocyemata</taxon>
        <taxon>Astacidea</taxon>
        <taxon>Nephropoidea</taxon>
        <taxon>Nephropidae</taxon>
        <taxon>Homarus</taxon>
    </lineage>
</organism>
<keyword evidence="3" id="KW-1185">Reference proteome</keyword>
<protein>
    <submittedName>
        <fullName evidence="2">Solute carrier family 23 member 1-like 1</fullName>
    </submittedName>
</protein>
<gene>
    <name evidence="2" type="primary">Slc23a1-L1</name>
    <name evidence="2" type="ORF">Hamer_G008146</name>
</gene>
<dbReference type="EMBL" id="JAHLQT010001931">
    <property type="protein sequence ID" value="KAG7177515.1"/>
    <property type="molecule type" value="Genomic_DNA"/>
</dbReference>
<feature type="non-terminal residue" evidence="2">
    <location>
        <position position="105"/>
    </location>
</feature>
<evidence type="ECO:0000313" key="3">
    <source>
        <dbReference type="Proteomes" id="UP000747542"/>
    </source>
</evidence>